<dbReference type="EMBL" id="JAAMPI010000975">
    <property type="protein sequence ID" value="KAF4627403.1"/>
    <property type="molecule type" value="Genomic_DNA"/>
</dbReference>
<keyword evidence="2" id="KW-1185">Reference proteome</keyword>
<dbReference type="Proteomes" id="UP000566819">
    <property type="component" value="Unassembled WGS sequence"/>
</dbReference>
<accession>A0A8H4VYG7</accession>
<dbReference type="AlphaFoldDB" id="A0A8H4VYG7"/>
<gene>
    <name evidence="1" type="ORF">G7Y89_g10755</name>
</gene>
<name>A0A8H4VYG7_9HELO</name>
<evidence type="ECO:0000313" key="2">
    <source>
        <dbReference type="Proteomes" id="UP000566819"/>
    </source>
</evidence>
<comment type="caution">
    <text evidence="1">The sequence shown here is derived from an EMBL/GenBank/DDBJ whole genome shotgun (WGS) entry which is preliminary data.</text>
</comment>
<proteinExistence type="predicted"/>
<sequence>MEAPETPNRMHYDRVLFLKGNPLLRSLCLWAIFREEHRRDLHYFQIHILKVPTKHHPRKLWLEDQGNFDGPLGWEGHIVHPSQYCHEPKTYHEDDEEEISPQIGKGLKYCARNN</sequence>
<organism evidence="1 2">
    <name type="scientific">Cudoniella acicularis</name>
    <dbReference type="NCBI Taxonomy" id="354080"/>
    <lineage>
        <taxon>Eukaryota</taxon>
        <taxon>Fungi</taxon>
        <taxon>Dikarya</taxon>
        <taxon>Ascomycota</taxon>
        <taxon>Pezizomycotina</taxon>
        <taxon>Leotiomycetes</taxon>
        <taxon>Helotiales</taxon>
        <taxon>Tricladiaceae</taxon>
        <taxon>Cudoniella</taxon>
    </lineage>
</organism>
<evidence type="ECO:0000313" key="1">
    <source>
        <dbReference type="EMBL" id="KAF4627403.1"/>
    </source>
</evidence>
<protein>
    <submittedName>
        <fullName evidence="1">Uncharacterized protein</fullName>
    </submittedName>
</protein>
<reference evidence="1 2" key="1">
    <citation type="submission" date="2020-03" db="EMBL/GenBank/DDBJ databases">
        <title>Draft Genome Sequence of Cudoniella acicularis.</title>
        <authorList>
            <person name="Buettner E."/>
            <person name="Kellner H."/>
        </authorList>
    </citation>
    <scope>NUCLEOTIDE SEQUENCE [LARGE SCALE GENOMIC DNA]</scope>
    <source>
        <strain evidence="1 2">DSM 108380</strain>
    </source>
</reference>